<organism evidence="2 3">
    <name type="scientific">Psychrobacter faecalis</name>
    <dbReference type="NCBI Taxonomy" id="180588"/>
    <lineage>
        <taxon>Bacteria</taxon>
        <taxon>Pseudomonadati</taxon>
        <taxon>Pseudomonadota</taxon>
        <taxon>Gammaproteobacteria</taxon>
        <taxon>Moraxellales</taxon>
        <taxon>Moraxellaceae</taxon>
        <taxon>Psychrobacter</taxon>
    </lineage>
</organism>
<reference evidence="2 3" key="1">
    <citation type="submission" date="2023-08" db="EMBL/GenBank/DDBJ databases">
        <authorList>
            <person name="Kumar R."/>
        </authorList>
    </citation>
    <scope>NUCLEOTIDE SEQUENCE [LARGE SCALE GENOMIC DNA]</scope>
    <source>
        <strain evidence="2 3">LUR13</strain>
    </source>
</reference>
<protein>
    <submittedName>
        <fullName evidence="2">Uncharacterized protein</fullName>
    </submittedName>
</protein>
<sequence>MTNNNKTNLKPLSGNNSSVNHTNSSVNVWNSSVNDTNSSFISGNINMLPKAKVFAKYLPIMMNKKNDVTGVITHLFDFSDCKKQCFTSHDNKRYYSPTTKLLAVKPNRHHLAIFVPKICLTNYQRFTNGINKNTSALQARHKYSTVESANIYDGLIEPNTRPFWGNKLNRLVTVVKTRRPFFMGDYKLTKLLGTIQHG</sequence>
<comment type="caution">
    <text evidence="2">The sequence shown here is derived from an EMBL/GenBank/DDBJ whole genome shotgun (WGS) entry which is preliminary data.</text>
</comment>
<dbReference type="RefSeq" id="WP_305935492.1">
    <property type="nucleotide sequence ID" value="NZ_JAVAJI010000003.1"/>
</dbReference>
<dbReference type="Proteomes" id="UP001228171">
    <property type="component" value="Unassembled WGS sequence"/>
</dbReference>
<name>A0ABT9HE89_9GAMM</name>
<feature type="region of interest" description="Disordered" evidence="1">
    <location>
        <begin position="1"/>
        <end position="23"/>
    </location>
</feature>
<dbReference type="EMBL" id="JAVAJI010000003">
    <property type="protein sequence ID" value="MDP4544088.1"/>
    <property type="molecule type" value="Genomic_DNA"/>
</dbReference>
<accession>A0ABT9HE89</accession>
<keyword evidence="3" id="KW-1185">Reference proteome</keyword>
<feature type="compositionally biased region" description="Polar residues" evidence="1">
    <location>
        <begin position="1"/>
        <end position="14"/>
    </location>
</feature>
<evidence type="ECO:0000256" key="1">
    <source>
        <dbReference type="SAM" id="MobiDB-lite"/>
    </source>
</evidence>
<evidence type="ECO:0000313" key="3">
    <source>
        <dbReference type="Proteomes" id="UP001228171"/>
    </source>
</evidence>
<gene>
    <name evidence="2" type="ORF">Q8P09_03220</name>
</gene>
<proteinExistence type="predicted"/>
<evidence type="ECO:0000313" key="2">
    <source>
        <dbReference type="EMBL" id="MDP4544088.1"/>
    </source>
</evidence>